<evidence type="ECO:0000256" key="1">
    <source>
        <dbReference type="SAM" id="MobiDB-lite"/>
    </source>
</evidence>
<proteinExistence type="predicted"/>
<dbReference type="InterPro" id="IPR012441">
    <property type="entry name" value="DUF1643"/>
</dbReference>
<gene>
    <name evidence="2" type="ORF">D3230_15185</name>
</gene>
<feature type="region of interest" description="Disordered" evidence="1">
    <location>
        <begin position="1"/>
        <end position="21"/>
    </location>
</feature>
<keyword evidence="3" id="KW-1185">Reference proteome</keyword>
<evidence type="ECO:0000313" key="3">
    <source>
        <dbReference type="Proteomes" id="UP001645859"/>
    </source>
</evidence>
<dbReference type="EMBL" id="QYAC01000009">
    <property type="protein sequence ID" value="MBL3680621.1"/>
    <property type="molecule type" value="Genomic_DNA"/>
</dbReference>
<dbReference type="RefSeq" id="WP_202345985.1">
    <property type="nucleotide sequence ID" value="NZ_QYAC01000009.1"/>
</dbReference>
<evidence type="ECO:0000313" key="2">
    <source>
        <dbReference type="EMBL" id="MBL3680621.1"/>
    </source>
</evidence>
<comment type="caution">
    <text evidence="2">The sequence shown here is derived from an EMBL/GenBank/DDBJ whole genome shotgun (WGS) entry which is preliminary data.</text>
</comment>
<accession>A0ABS1SJ83</accession>
<protein>
    <submittedName>
        <fullName evidence="2">DUF1643 domain-containing protein</fullName>
    </submittedName>
</protein>
<reference evidence="2 3" key="1">
    <citation type="submission" date="2018-09" db="EMBL/GenBank/DDBJ databases">
        <title>Comparative genomics of Leucobacter spp.</title>
        <authorList>
            <person name="Reis A.C."/>
            <person name="Kolvenbach B.A."/>
            <person name="Corvini P.F.X."/>
            <person name="Nunes O.C."/>
        </authorList>
    </citation>
    <scope>NUCLEOTIDE SEQUENCE [LARGE SCALE GENOMIC DNA]</scope>
    <source>
        <strain evidence="2 3">TAN 31504</strain>
    </source>
</reference>
<dbReference type="Pfam" id="PF07799">
    <property type="entry name" value="DUF1643"/>
    <property type="match status" value="1"/>
</dbReference>
<dbReference type="Proteomes" id="UP001645859">
    <property type="component" value="Unassembled WGS sequence"/>
</dbReference>
<name>A0ABS1SJ83_9MICO</name>
<organism evidence="2 3">
    <name type="scientific">Leucobacter chromiireducens subsp. solipictus</name>
    <dbReference type="NCBI Taxonomy" id="398235"/>
    <lineage>
        <taxon>Bacteria</taxon>
        <taxon>Bacillati</taxon>
        <taxon>Actinomycetota</taxon>
        <taxon>Actinomycetes</taxon>
        <taxon>Micrococcales</taxon>
        <taxon>Microbacteriaceae</taxon>
        <taxon>Leucobacter</taxon>
    </lineage>
</organism>
<sequence length="148" mass="16372">MPAHLFRDHPQHGRAECPRPHSDACTAFAERSGYDSWTMFNVYPQISRNPAGIQPDADHVLAAENMHRIADHVSGRPLTVLATWGTLIDSRPYLRNLARDIAALPQLQACTWVQLGIPTTALHPRHPLYVNGPTPFEPFNVAGYSASA</sequence>